<feature type="region of interest" description="Disordered" evidence="3">
    <location>
        <begin position="83"/>
        <end position="104"/>
    </location>
</feature>
<accession>A0AAW0Y318</accession>
<dbReference type="InterPro" id="IPR051217">
    <property type="entry name" value="Insect_Cuticle_Struc_Prot"/>
</dbReference>
<dbReference type="GO" id="GO:0031012">
    <property type="term" value="C:extracellular matrix"/>
    <property type="evidence" value="ECO:0007669"/>
    <property type="project" value="TreeGrafter"/>
</dbReference>
<dbReference type="PANTHER" id="PTHR12236">
    <property type="entry name" value="STRUCTURAL CONTITUENT OF CUTICLE"/>
    <property type="match status" value="1"/>
</dbReference>
<dbReference type="Proteomes" id="UP001445076">
    <property type="component" value="Unassembled WGS sequence"/>
</dbReference>
<evidence type="ECO:0000256" key="1">
    <source>
        <dbReference type="ARBA" id="ARBA00022460"/>
    </source>
</evidence>
<evidence type="ECO:0000256" key="2">
    <source>
        <dbReference type="PROSITE-ProRule" id="PRU00497"/>
    </source>
</evidence>
<keyword evidence="4" id="KW-0732">Signal</keyword>
<dbReference type="AlphaFoldDB" id="A0AAW0Y318"/>
<organism evidence="5 6">
    <name type="scientific">Cherax quadricarinatus</name>
    <name type="common">Australian red claw crayfish</name>
    <dbReference type="NCBI Taxonomy" id="27406"/>
    <lineage>
        <taxon>Eukaryota</taxon>
        <taxon>Metazoa</taxon>
        <taxon>Ecdysozoa</taxon>
        <taxon>Arthropoda</taxon>
        <taxon>Crustacea</taxon>
        <taxon>Multicrustacea</taxon>
        <taxon>Malacostraca</taxon>
        <taxon>Eumalacostraca</taxon>
        <taxon>Eucarida</taxon>
        <taxon>Decapoda</taxon>
        <taxon>Pleocyemata</taxon>
        <taxon>Astacidea</taxon>
        <taxon>Parastacoidea</taxon>
        <taxon>Parastacidae</taxon>
        <taxon>Cherax</taxon>
    </lineage>
</organism>
<dbReference type="GO" id="GO:0005615">
    <property type="term" value="C:extracellular space"/>
    <property type="evidence" value="ECO:0007669"/>
    <property type="project" value="TreeGrafter"/>
</dbReference>
<dbReference type="EMBL" id="JARKIK010000018">
    <property type="protein sequence ID" value="KAK8746260.1"/>
    <property type="molecule type" value="Genomic_DNA"/>
</dbReference>
<keyword evidence="6" id="KW-1185">Reference proteome</keyword>
<gene>
    <name evidence="5" type="ORF">OTU49_017334</name>
</gene>
<evidence type="ECO:0000313" key="6">
    <source>
        <dbReference type="Proteomes" id="UP001445076"/>
    </source>
</evidence>
<evidence type="ECO:0008006" key="7">
    <source>
        <dbReference type="Google" id="ProtNLM"/>
    </source>
</evidence>
<keyword evidence="1 2" id="KW-0193">Cuticle</keyword>
<evidence type="ECO:0000256" key="3">
    <source>
        <dbReference type="SAM" id="MobiDB-lite"/>
    </source>
</evidence>
<sequence length="155" mass="15723">QTGFLVMAAVVAVSAVPEGGYGGPGSSGAIGQSGQAGGQGSGGQGSGQGGQAQYAPSPFRGQGGGGGDYGYAPASYNFQWDVNDSPSGNFYGHGEERDGDNTQGSYYVQLPDGRKMVVNYVVDQFGYNPTVTFEGEAQFPSGTGQGTGSQQGYYQ</sequence>
<feature type="non-terminal residue" evidence="5">
    <location>
        <position position="1"/>
    </location>
</feature>
<reference evidence="5 6" key="1">
    <citation type="journal article" date="2024" name="BMC Genomics">
        <title>Genome assembly of redclaw crayfish (Cherax quadricarinatus) provides insights into its immune adaptation and hypoxia tolerance.</title>
        <authorList>
            <person name="Liu Z."/>
            <person name="Zheng J."/>
            <person name="Li H."/>
            <person name="Fang K."/>
            <person name="Wang S."/>
            <person name="He J."/>
            <person name="Zhou D."/>
            <person name="Weng S."/>
            <person name="Chi M."/>
            <person name="Gu Z."/>
            <person name="He J."/>
            <person name="Li F."/>
            <person name="Wang M."/>
        </authorList>
    </citation>
    <scope>NUCLEOTIDE SEQUENCE [LARGE SCALE GENOMIC DNA]</scope>
    <source>
        <strain evidence="5">ZL_2023a</strain>
    </source>
</reference>
<dbReference type="PANTHER" id="PTHR12236:SF79">
    <property type="entry name" value="CUTICULAR PROTEIN 50CB-RELATED"/>
    <property type="match status" value="1"/>
</dbReference>
<protein>
    <recommendedName>
        <fullName evidence="7">Pro-resilin</fullName>
    </recommendedName>
</protein>
<feature type="chain" id="PRO_5043844543" description="Pro-resilin" evidence="4">
    <location>
        <begin position="23"/>
        <end position="155"/>
    </location>
</feature>
<dbReference type="PROSITE" id="PS51155">
    <property type="entry name" value="CHIT_BIND_RR_2"/>
    <property type="match status" value="1"/>
</dbReference>
<feature type="compositionally biased region" description="Gly residues" evidence="3">
    <location>
        <begin position="34"/>
        <end position="50"/>
    </location>
</feature>
<feature type="region of interest" description="Disordered" evidence="3">
    <location>
        <begin position="24"/>
        <end position="68"/>
    </location>
</feature>
<dbReference type="Pfam" id="PF00379">
    <property type="entry name" value="Chitin_bind_4"/>
    <property type="match status" value="1"/>
</dbReference>
<dbReference type="InterPro" id="IPR000618">
    <property type="entry name" value="Insect_cuticle"/>
</dbReference>
<feature type="region of interest" description="Disordered" evidence="3">
    <location>
        <begin position="134"/>
        <end position="155"/>
    </location>
</feature>
<comment type="caution">
    <text evidence="5">The sequence shown here is derived from an EMBL/GenBank/DDBJ whole genome shotgun (WGS) entry which is preliminary data.</text>
</comment>
<dbReference type="GO" id="GO:0042302">
    <property type="term" value="F:structural constituent of cuticle"/>
    <property type="evidence" value="ECO:0007669"/>
    <property type="project" value="UniProtKB-UniRule"/>
</dbReference>
<evidence type="ECO:0000313" key="5">
    <source>
        <dbReference type="EMBL" id="KAK8746260.1"/>
    </source>
</evidence>
<name>A0AAW0Y318_CHEQU</name>
<proteinExistence type="predicted"/>
<feature type="signal peptide" evidence="4">
    <location>
        <begin position="1"/>
        <end position="22"/>
    </location>
</feature>
<evidence type="ECO:0000256" key="4">
    <source>
        <dbReference type="SAM" id="SignalP"/>
    </source>
</evidence>